<evidence type="ECO:0000313" key="4">
    <source>
        <dbReference type="Proteomes" id="UP000603912"/>
    </source>
</evidence>
<evidence type="ECO:0000256" key="1">
    <source>
        <dbReference type="SAM" id="MobiDB-lite"/>
    </source>
</evidence>
<evidence type="ECO:0000313" key="3">
    <source>
        <dbReference type="EMBL" id="GGH23069.1"/>
    </source>
</evidence>
<proteinExistence type="predicted"/>
<dbReference type="AlphaFoldDB" id="A0A917MIG5"/>
<reference evidence="3" key="1">
    <citation type="journal article" date="2014" name="Int. J. Syst. Evol. Microbiol.">
        <title>Complete genome sequence of Corynebacterium casei LMG S-19264T (=DSM 44701T), isolated from a smear-ripened cheese.</title>
        <authorList>
            <consortium name="US DOE Joint Genome Institute (JGI-PGF)"/>
            <person name="Walter F."/>
            <person name="Albersmeier A."/>
            <person name="Kalinowski J."/>
            <person name="Ruckert C."/>
        </authorList>
    </citation>
    <scope>NUCLEOTIDE SEQUENCE</scope>
    <source>
        <strain evidence="3">CGMCC 1.12214</strain>
    </source>
</reference>
<name>A0A917MIG5_9HYPH</name>
<dbReference type="EMBL" id="BMES01000002">
    <property type="protein sequence ID" value="GGH23069.1"/>
    <property type="molecule type" value="Genomic_DNA"/>
</dbReference>
<accession>A0A917MIG5</accession>
<keyword evidence="4" id="KW-1185">Reference proteome</keyword>
<dbReference type="RefSeq" id="WP_188518413.1">
    <property type="nucleotide sequence ID" value="NZ_BMES01000002.1"/>
</dbReference>
<feature type="signal peptide" evidence="2">
    <location>
        <begin position="1"/>
        <end position="19"/>
    </location>
</feature>
<gene>
    <name evidence="3" type="ORF">GCM10007036_28560</name>
</gene>
<feature type="region of interest" description="Disordered" evidence="1">
    <location>
        <begin position="21"/>
        <end position="80"/>
    </location>
</feature>
<keyword evidence="2" id="KW-0732">Signal</keyword>
<protein>
    <recommendedName>
        <fullName evidence="5">Pentapeptide MXKDX repeat protein</fullName>
    </recommendedName>
</protein>
<organism evidence="3 4">
    <name type="scientific">Alsobacter metallidurans</name>
    <dbReference type="NCBI Taxonomy" id="340221"/>
    <lineage>
        <taxon>Bacteria</taxon>
        <taxon>Pseudomonadati</taxon>
        <taxon>Pseudomonadota</taxon>
        <taxon>Alphaproteobacteria</taxon>
        <taxon>Hyphomicrobiales</taxon>
        <taxon>Alsobacteraceae</taxon>
        <taxon>Alsobacter</taxon>
    </lineage>
</organism>
<feature type="compositionally biased region" description="Basic residues" evidence="1">
    <location>
        <begin position="65"/>
        <end position="80"/>
    </location>
</feature>
<evidence type="ECO:0008006" key="5">
    <source>
        <dbReference type="Google" id="ProtNLM"/>
    </source>
</evidence>
<evidence type="ECO:0000256" key="2">
    <source>
        <dbReference type="SAM" id="SignalP"/>
    </source>
</evidence>
<dbReference type="Proteomes" id="UP000603912">
    <property type="component" value="Unassembled WGS sequence"/>
</dbReference>
<feature type="compositionally biased region" description="Polar residues" evidence="1">
    <location>
        <begin position="30"/>
        <end position="39"/>
    </location>
</feature>
<reference evidence="3" key="2">
    <citation type="submission" date="2020-09" db="EMBL/GenBank/DDBJ databases">
        <authorList>
            <person name="Sun Q."/>
            <person name="Zhou Y."/>
        </authorList>
    </citation>
    <scope>NUCLEOTIDE SEQUENCE</scope>
    <source>
        <strain evidence="3">CGMCC 1.12214</strain>
    </source>
</reference>
<comment type="caution">
    <text evidence="3">The sequence shown here is derived from an EMBL/GenBank/DDBJ whole genome shotgun (WGS) entry which is preliminary data.</text>
</comment>
<feature type="chain" id="PRO_5036857961" description="Pentapeptide MXKDX repeat protein" evidence="2">
    <location>
        <begin position="20"/>
        <end position="80"/>
    </location>
</feature>
<sequence length="80" mass="8596">MIKAALLAVGMLAALPALAQAQSATSSTPGQPGSRSMMQGSAGAMNHTGMNMQTGARRPMMNSRSKMKHKRMHRKMHRSM</sequence>